<feature type="domain" description="ABC-2 type transporter transmembrane" evidence="7">
    <location>
        <begin position="498"/>
        <end position="686"/>
    </location>
</feature>
<feature type="transmembrane region" description="Helical" evidence="6">
    <location>
        <begin position="37"/>
        <end position="58"/>
    </location>
</feature>
<evidence type="ECO:0000256" key="3">
    <source>
        <dbReference type="ARBA" id="ARBA00022989"/>
    </source>
</evidence>
<feature type="transmembrane region" description="Helical" evidence="6">
    <location>
        <begin position="609"/>
        <end position="629"/>
    </location>
</feature>
<dbReference type="InterPro" id="IPR013525">
    <property type="entry name" value="ABC2_TM"/>
</dbReference>
<feature type="compositionally biased region" description="Basic and acidic residues" evidence="5">
    <location>
        <begin position="470"/>
        <end position="485"/>
    </location>
</feature>
<dbReference type="NCBIfam" id="TIGR03062">
    <property type="entry name" value="pip_yhgE_Cterm"/>
    <property type="match status" value="1"/>
</dbReference>
<feature type="transmembrane region" description="Helical" evidence="6">
    <location>
        <begin position="580"/>
        <end position="602"/>
    </location>
</feature>
<keyword evidence="4 6" id="KW-0472">Membrane</keyword>
<feature type="region of interest" description="Disordered" evidence="5">
    <location>
        <begin position="415"/>
        <end position="491"/>
    </location>
</feature>
<sequence length="705" mass="75889">MTDDETAADRPRFRPFAVPRLGLLTVRSFLRSPLPTAALAALLLIPLLYSGMYLWSFWDPFGRMEHLPVALVNEDRPVEVDGERVDAGGELTETLLERGDLDWHPVDAREAARGLAEGDYYVSLTVPEDFSADLTSPSRDREAPVQALLIAHYNDSNSFVVRQLAGAAFKEIRDAAEQTAIRGYLDEIFLGFNEIHGSTEEAAEGADLLSEGAGEAEEGSGELSGGLGTAHEGAGELSGGLDELYTGSKDLATGAETASTEVSAQAEKIGDLADEWLPRLEEDAPDVQERAELVAELSGDLAEVLNGLPEDIDTEGLSEVDRRLGEYLEAHPELETEQPDLYLLLSDLQEGMDVALSTARFVEDNRDDIVSTADEAADLSEKAAELAEDLPDHVESAEDARDRVDELAEGLEDLSEGASALRDGLETASTASGELDEGLGRLSEGSDELHDGLGELSTGSDELAGGLTEGVDRIPTYDERGRENAGDMMSSPVRLSSEIDNEAPDYGTGFAPFFVPLSLWVGAMVVFMVVPALSSRALASSAPSWRVALAGRTVPMLLGFGQVLVMMSALHLLLGLESRNWPLLIGFLLLTAAAFAATVQYLNVRFGAAGRVVALALLVLQLTSAGGTYPIETSPTFFQAIGPYLPLHWGVTAMRQLIGGGDMVLVWQAFGVMSLWFVVPLSLTWLTVERKRMWTMSALYPALRL</sequence>
<evidence type="ECO:0000313" key="9">
    <source>
        <dbReference type="Proteomes" id="UP001183390"/>
    </source>
</evidence>
<dbReference type="NCBIfam" id="TIGR03061">
    <property type="entry name" value="pip_yhgE_Nterm"/>
    <property type="match status" value="1"/>
</dbReference>
<dbReference type="Pfam" id="PF12698">
    <property type="entry name" value="ABC2_membrane_3"/>
    <property type="match status" value="1"/>
</dbReference>
<dbReference type="EMBL" id="JAVREP010000002">
    <property type="protein sequence ID" value="MDT0327746.1"/>
    <property type="molecule type" value="Genomic_DNA"/>
</dbReference>
<protein>
    <submittedName>
        <fullName evidence="8">YhgE/Pip domain-containing protein</fullName>
    </submittedName>
</protein>
<comment type="caution">
    <text evidence="8">The sequence shown here is derived from an EMBL/GenBank/DDBJ whole genome shotgun (WGS) entry which is preliminary data.</text>
</comment>
<dbReference type="Proteomes" id="UP001183390">
    <property type="component" value="Unassembled WGS sequence"/>
</dbReference>
<organism evidence="8 9">
    <name type="scientific">Nocardiopsis lambiniae</name>
    <dbReference type="NCBI Taxonomy" id="3075539"/>
    <lineage>
        <taxon>Bacteria</taxon>
        <taxon>Bacillati</taxon>
        <taxon>Actinomycetota</taxon>
        <taxon>Actinomycetes</taxon>
        <taxon>Streptosporangiales</taxon>
        <taxon>Nocardiopsidaceae</taxon>
        <taxon>Nocardiopsis</taxon>
    </lineage>
</organism>
<evidence type="ECO:0000256" key="4">
    <source>
        <dbReference type="ARBA" id="ARBA00023136"/>
    </source>
</evidence>
<gene>
    <name evidence="8" type="ORF">RM479_04900</name>
</gene>
<feature type="transmembrane region" description="Helical" evidence="6">
    <location>
        <begin position="554"/>
        <end position="574"/>
    </location>
</feature>
<evidence type="ECO:0000256" key="6">
    <source>
        <dbReference type="SAM" id="Phobius"/>
    </source>
</evidence>
<comment type="subcellular location">
    <subcellularLocation>
        <location evidence="1">Membrane</location>
        <topology evidence="1">Multi-pass membrane protein</topology>
    </subcellularLocation>
</comment>
<dbReference type="InterPro" id="IPR051328">
    <property type="entry name" value="T7SS_ABC-Transporter"/>
</dbReference>
<keyword evidence="3 6" id="KW-1133">Transmembrane helix</keyword>
<evidence type="ECO:0000256" key="5">
    <source>
        <dbReference type="SAM" id="MobiDB-lite"/>
    </source>
</evidence>
<dbReference type="PANTHER" id="PTHR43077:SF5">
    <property type="entry name" value="PHAGE INFECTION PROTEIN"/>
    <property type="match status" value="1"/>
</dbReference>
<feature type="transmembrane region" description="Helical" evidence="6">
    <location>
        <begin position="665"/>
        <end position="688"/>
    </location>
</feature>
<dbReference type="PANTHER" id="PTHR43077">
    <property type="entry name" value="TRANSPORT PERMEASE YVFS-RELATED"/>
    <property type="match status" value="1"/>
</dbReference>
<dbReference type="InterPro" id="IPR017500">
    <property type="entry name" value="Phage_infect_YhgE_N"/>
</dbReference>
<feature type="transmembrane region" description="Helical" evidence="6">
    <location>
        <begin position="513"/>
        <end position="533"/>
    </location>
</feature>
<dbReference type="InterPro" id="IPR023908">
    <property type="entry name" value="xxxLxxG_rpt"/>
</dbReference>
<dbReference type="InterPro" id="IPR017501">
    <property type="entry name" value="Phage_infect_YhgE_C"/>
</dbReference>
<dbReference type="Gene3D" id="1.10.287.950">
    <property type="entry name" value="Methyl-accepting chemotaxis protein"/>
    <property type="match status" value="1"/>
</dbReference>
<evidence type="ECO:0000256" key="1">
    <source>
        <dbReference type="ARBA" id="ARBA00004141"/>
    </source>
</evidence>
<name>A0ABU2M689_9ACTN</name>
<keyword evidence="2 6" id="KW-0812">Transmembrane</keyword>
<proteinExistence type="predicted"/>
<accession>A0ABU2M689</accession>
<dbReference type="NCBIfam" id="TIGR03057">
    <property type="entry name" value="xxxLxxG_by_4"/>
    <property type="match status" value="2"/>
</dbReference>
<dbReference type="RefSeq" id="WP_311510527.1">
    <property type="nucleotide sequence ID" value="NZ_JAVREP010000002.1"/>
</dbReference>
<feature type="region of interest" description="Disordered" evidence="5">
    <location>
        <begin position="211"/>
        <end position="242"/>
    </location>
</feature>
<evidence type="ECO:0000256" key="2">
    <source>
        <dbReference type="ARBA" id="ARBA00022692"/>
    </source>
</evidence>
<evidence type="ECO:0000313" key="8">
    <source>
        <dbReference type="EMBL" id="MDT0327746.1"/>
    </source>
</evidence>
<keyword evidence="9" id="KW-1185">Reference proteome</keyword>
<evidence type="ECO:0000259" key="7">
    <source>
        <dbReference type="Pfam" id="PF12698"/>
    </source>
</evidence>
<reference evidence="9" key="1">
    <citation type="submission" date="2023-07" db="EMBL/GenBank/DDBJ databases">
        <title>30 novel species of actinomycetes from the DSMZ collection.</title>
        <authorList>
            <person name="Nouioui I."/>
        </authorList>
    </citation>
    <scope>NUCLEOTIDE SEQUENCE [LARGE SCALE GENOMIC DNA]</scope>
    <source>
        <strain evidence="9">DSM 44743</strain>
    </source>
</reference>